<keyword evidence="7 14" id="KW-0274">FAD</keyword>
<protein>
    <recommendedName>
        <fullName evidence="4 16">Dihydrolipoyl dehydrogenase</fullName>
        <ecNumber evidence="3 16">1.8.1.4</ecNumber>
    </recommendedName>
</protein>
<evidence type="ECO:0000259" key="18">
    <source>
        <dbReference type="Pfam" id="PF07992"/>
    </source>
</evidence>
<dbReference type="InterPro" id="IPR050151">
    <property type="entry name" value="Class-I_Pyr_Nuc-Dis_Oxidored"/>
</dbReference>
<evidence type="ECO:0000256" key="11">
    <source>
        <dbReference type="ARBA" id="ARBA00023284"/>
    </source>
</evidence>
<evidence type="ECO:0000313" key="19">
    <source>
        <dbReference type="EMBL" id="ALP52913.1"/>
    </source>
</evidence>
<evidence type="ECO:0000256" key="1">
    <source>
        <dbReference type="ARBA" id="ARBA00004496"/>
    </source>
</evidence>
<dbReference type="NCBIfam" id="TIGR01350">
    <property type="entry name" value="lipoamide_DH"/>
    <property type="match status" value="1"/>
</dbReference>
<dbReference type="InterPro" id="IPR006258">
    <property type="entry name" value="Lipoamide_DH"/>
</dbReference>
<keyword evidence="8 16" id="KW-0560">Oxidoreductase</keyword>
<dbReference type="GO" id="GO:0005737">
    <property type="term" value="C:cytoplasm"/>
    <property type="evidence" value="ECO:0007669"/>
    <property type="project" value="UniProtKB-SubCell"/>
</dbReference>
<dbReference type="PRINTS" id="PR00368">
    <property type="entry name" value="FADPNR"/>
</dbReference>
<dbReference type="KEGG" id="tee:Tel_06955"/>
<dbReference type="InterPro" id="IPR001100">
    <property type="entry name" value="Pyr_nuc-diS_OxRdtase"/>
</dbReference>
<feature type="domain" description="Pyridine nucleotide-disulphide oxidoreductase dimerisation" evidence="17">
    <location>
        <begin position="359"/>
        <end position="468"/>
    </location>
</feature>
<evidence type="ECO:0000256" key="15">
    <source>
        <dbReference type="PIRSR" id="PIRSR000350-4"/>
    </source>
</evidence>
<evidence type="ECO:0000256" key="4">
    <source>
        <dbReference type="ARBA" id="ARBA00016961"/>
    </source>
</evidence>
<keyword evidence="9 14" id="KW-0520">NAD</keyword>
<dbReference type="PIRSF" id="PIRSF000350">
    <property type="entry name" value="Mercury_reductase_MerA"/>
    <property type="match status" value="1"/>
</dbReference>
<feature type="active site" description="Proton acceptor" evidence="13">
    <location>
        <position position="457"/>
    </location>
</feature>
<dbReference type="SUPFAM" id="SSF51905">
    <property type="entry name" value="FAD/NAD(P)-binding domain"/>
    <property type="match status" value="1"/>
</dbReference>
<evidence type="ECO:0000256" key="6">
    <source>
        <dbReference type="ARBA" id="ARBA00022630"/>
    </source>
</evidence>
<keyword evidence="5" id="KW-0963">Cytoplasm</keyword>
<evidence type="ECO:0000256" key="8">
    <source>
        <dbReference type="ARBA" id="ARBA00023002"/>
    </source>
</evidence>
<accession>A0A0S2TCN9</accession>
<evidence type="ECO:0000259" key="17">
    <source>
        <dbReference type="Pfam" id="PF02852"/>
    </source>
</evidence>
<dbReference type="Gene3D" id="3.30.390.30">
    <property type="match status" value="1"/>
</dbReference>
<feature type="domain" description="FAD/NAD(P)-binding" evidence="18">
    <location>
        <begin position="6"/>
        <end position="340"/>
    </location>
</feature>
<evidence type="ECO:0000256" key="10">
    <source>
        <dbReference type="ARBA" id="ARBA00023157"/>
    </source>
</evidence>
<dbReference type="Proteomes" id="UP000055136">
    <property type="component" value="Chromosome"/>
</dbReference>
<dbReference type="FunFam" id="3.50.50.60:FF:000001">
    <property type="entry name" value="Dihydrolipoyl dehydrogenase, mitochondrial"/>
    <property type="match status" value="1"/>
</dbReference>
<feature type="binding site" evidence="14">
    <location>
        <position position="59"/>
    </location>
    <ligand>
        <name>FAD</name>
        <dbReference type="ChEBI" id="CHEBI:57692"/>
    </ligand>
</feature>
<feature type="binding site" evidence="14">
    <location>
        <position position="325"/>
    </location>
    <ligand>
        <name>FAD</name>
        <dbReference type="ChEBI" id="CHEBI:57692"/>
    </ligand>
</feature>
<dbReference type="PANTHER" id="PTHR22912">
    <property type="entry name" value="DISULFIDE OXIDOREDUCTASE"/>
    <property type="match status" value="1"/>
</dbReference>
<dbReference type="GO" id="GO:0006103">
    <property type="term" value="P:2-oxoglutarate metabolic process"/>
    <property type="evidence" value="ECO:0007669"/>
    <property type="project" value="TreeGrafter"/>
</dbReference>
<evidence type="ECO:0000256" key="3">
    <source>
        <dbReference type="ARBA" id="ARBA00012608"/>
    </source>
</evidence>
<organism evidence="19 20">
    <name type="scientific">Candidatus Tenderia electrophaga</name>
    <dbReference type="NCBI Taxonomy" id="1748243"/>
    <lineage>
        <taxon>Bacteria</taxon>
        <taxon>Pseudomonadati</taxon>
        <taxon>Pseudomonadota</taxon>
        <taxon>Gammaproteobacteria</taxon>
        <taxon>Candidatus Tenderiales</taxon>
        <taxon>Candidatus Tenderiaceae</taxon>
        <taxon>Candidatus Tenderia</taxon>
    </lineage>
</organism>
<feature type="binding site" evidence="14">
    <location>
        <begin position="331"/>
        <end position="334"/>
    </location>
    <ligand>
        <name>FAD</name>
        <dbReference type="ChEBI" id="CHEBI:57692"/>
    </ligand>
</feature>
<dbReference type="GO" id="GO:0004148">
    <property type="term" value="F:dihydrolipoyl dehydrogenase (NADH) activity"/>
    <property type="evidence" value="ECO:0007669"/>
    <property type="project" value="UniProtKB-EC"/>
</dbReference>
<evidence type="ECO:0000313" key="20">
    <source>
        <dbReference type="Proteomes" id="UP000055136"/>
    </source>
</evidence>
<dbReference type="Pfam" id="PF02852">
    <property type="entry name" value="Pyr_redox_dim"/>
    <property type="match status" value="1"/>
</dbReference>
<comment type="catalytic activity">
    <reaction evidence="12 16">
        <text>N(6)-[(R)-dihydrolipoyl]-L-lysyl-[protein] + NAD(+) = N(6)-[(R)-lipoyl]-L-lysyl-[protein] + NADH + H(+)</text>
        <dbReference type="Rhea" id="RHEA:15045"/>
        <dbReference type="Rhea" id="RHEA-COMP:10474"/>
        <dbReference type="Rhea" id="RHEA-COMP:10475"/>
        <dbReference type="ChEBI" id="CHEBI:15378"/>
        <dbReference type="ChEBI" id="CHEBI:57540"/>
        <dbReference type="ChEBI" id="CHEBI:57945"/>
        <dbReference type="ChEBI" id="CHEBI:83099"/>
        <dbReference type="ChEBI" id="CHEBI:83100"/>
        <dbReference type="EC" id="1.8.1.4"/>
    </reaction>
</comment>
<dbReference type="PROSITE" id="PS00076">
    <property type="entry name" value="PYRIDINE_REDOX_1"/>
    <property type="match status" value="1"/>
</dbReference>
<dbReference type="PANTHER" id="PTHR22912:SF224">
    <property type="entry name" value="DIHYDROLIPOYL DEHYDROGENASE"/>
    <property type="match status" value="1"/>
</dbReference>
<comment type="miscellaneous">
    <text evidence="16">The active site is a redox-active disulfide bond.</text>
</comment>
<dbReference type="Gene3D" id="3.50.50.60">
    <property type="entry name" value="FAD/NAD(P)-binding domain"/>
    <property type="match status" value="2"/>
</dbReference>
<keyword evidence="6 16" id="KW-0285">Flavoprotein</keyword>
<evidence type="ECO:0000256" key="13">
    <source>
        <dbReference type="PIRSR" id="PIRSR000350-2"/>
    </source>
</evidence>
<evidence type="ECO:0000256" key="14">
    <source>
        <dbReference type="PIRSR" id="PIRSR000350-3"/>
    </source>
</evidence>
<proteinExistence type="inferred from homology"/>
<comment type="cofactor">
    <cofactor evidence="14 16">
        <name>FAD</name>
        <dbReference type="ChEBI" id="CHEBI:57692"/>
    </cofactor>
    <text evidence="14 16">Binds 1 FAD per subunit.</text>
</comment>
<dbReference type="STRING" id="1748243.Tel_06955"/>
<evidence type="ECO:0000256" key="12">
    <source>
        <dbReference type="ARBA" id="ARBA00049187"/>
    </source>
</evidence>
<evidence type="ECO:0000256" key="16">
    <source>
        <dbReference type="RuleBase" id="RU003692"/>
    </source>
</evidence>
<evidence type="ECO:0000256" key="7">
    <source>
        <dbReference type="ARBA" id="ARBA00022827"/>
    </source>
</evidence>
<dbReference type="InterPro" id="IPR016156">
    <property type="entry name" value="FAD/NAD-linked_Rdtase_dimer_sf"/>
</dbReference>
<dbReference type="PRINTS" id="PR00411">
    <property type="entry name" value="PNDRDTASEI"/>
</dbReference>
<keyword evidence="10" id="KW-1015">Disulfide bond</keyword>
<dbReference type="InterPro" id="IPR023753">
    <property type="entry name" value="FAD/NAD-binding_dom"/>
</dbReference>
<dbReference type="EMBL" id="CP013099">
    <property type="protein sequence ID" value="ALP52913.1"/>
    <property type="molecule type" value="Genomic_DNA"/>
</dbReference>
<evidence type="ECO:0000256" key="9">
    <source>
        <dbReference type="ARBA" id="ARBA00023027"/>
    </source>
</evidence>
<dbReference type="Pfam" id="PF07992">
    <property type="entry name" value="Pyr_redox_2"/>
    <property type="match status" value="1"/>
</dbReference>
<dbReference type="SUPFAM" id="SSF55424">
    <property type="entry name" value="FAD/NAD-linked reductases, dimerisation (C-terminal) domain"/>
    <property type="match status" value="1"/>
</dbReference>
<comment type="similarity">
    <text evidence="2 16">Belongs to the class-I pyridine nucleotide-disulfide oxidoreductase family.</text>
</comment>
<evidence type="ECO:0000256" key="2">
    <source>
        <dbReference type="ARBA" id="ARBA00007532"/>
    </source>
</evidence>
<dbReference type="InterPro" id="IPR004099">
    <property type="entry name" value="Pyr_nucl-diS_OxRdtase_dimer"/>
</dbReference>
<reference evidence="19" key="1">
    <citation type="submission" date="2015-10" db="EMBL/GenBank/DDBJ databases">
        <title>Description of Candidatus Tenderia electrophaga gen. nov, sp. nov., an Uncultivated Electroautotroph from a Biocathode Enrichment.</title>
        <authorList>
            <person name="Eddie B.J."/>
            <person name="Malanoski A.P."/>
            <person name="Wang Z."/>
            <person name="Hall R.J."/>
            <person name="Oh S.D."/>
            <person name="Heiner C."/>
            <person name="Lin B."/>
            <person name="Strycharz-Glaven S.M."/>
        </authorList>
    </citation>
    <scope>NUCLEOTIDE SEQUENCE [LARGE SCALE GENOMIC DNA]</scope>
    <source>
        <strain evidence="19">NRL1</strain>
    </source>
</reference>
<feature type="disulfide bond" description="Redox-active" evidence="15">
    <location>
        <begin position="50"/>
        <end position="55"/>
    </location>
</feature>
<dbReference type="EC" id="1.8.1.4" evidence="3 16"/>
<evidence type="ECO:0000256" key="5">
    <source>
        <dbReference type="ARBA" id="ARBA00022490"/>
    </source>
</evidence>
<name>A0A0S2TCN9_9GAMM</name>
<feature type="binding site" evidence="14">
    <location>
        <position position="284"/>
    </location>
    <ligand>
        <name>NAD(+)</name>
        <dbReference type="ChEBI" id="CHEBI:57540"/>
    </ligand>
</feature>
<gene>
    <name evidence="19" type="ORF">Tel_06955</name>
</gene>
<comment type="subcellular location">
    <subcellularLocation>
        <location evidence="1">Cytoplasm</location>
    </subcellularLocation>
</comment>
<keyword evidence="20" id="KW-1185">Reference proteome</keyword>
<dbReference type="InterPro" id="IPR012999">
    <property type="entry name" value="Pyr_OxRdtase_I_AS"/>
</dbReference>
<dbReference type="GO" id="GO:0050660">
    <property type="term" value="F:flavin adenine dinucleotide binding"/>
    <property type="evidence" value="ECO:0007669"/>
    <property type="project" value="InterPro"/>
</dbReference>
<dbReference type="FunFam" id="3.30.390.30:FF:000001">
    <property type="entry name" value="Dihydrolipoyl dehydrogenase"/>
    <property type="match status" value="1"/>
</dbReference>
<keyword evidence="14" id="KW-0547">Nucleotide-binding</keyword>
<dbReference type="AlphaFoldDB" id="A0A0S2TCN9"/>
<sequence>MIMDHYDVVVIGGGPGGYVAAIRCAQLGLETACIDAWLDEDNTPALGGTCLNVGCIPSKALLDTSHHYHRLQHEFAGHGINVKGASLDIKQMMARKDEVVKSLTGGVAALFAKNKVTWLQGYGKLLGESQVEFTPHTKGKKKPKAEALEADNIIIATGSVPATVDALPVDGNRIVDSTGALSFTEVPKRLAVIGGGVIGLELGSVWSRLGSEVSVLIRRDEFLPTVDRHLANAALKELTEQGVDIRLATKTKAAKATSRQVVVTIEDNNGEQDVKFDKVLVATGRSPNTENLNAEAAGLELDERGFIVVDELCRTNLPGVYAVGDVVRGPMLAHKASEEGVAVAEHIAGEFSHINYATIPWVIYTWPEIAWVGKTSQELKKSGVDFKEGVFPFKANGRARAMGDMSGLVKIIADAQDDTILGVHIIGPSASEMIAEAVLAMEFSASSEDLARTIHAHPTLSEAMHEAALGVEKRSLHI</sequence>
<feature type="binding site" evidence="14">
    <location>
        <begin position="194"/>
        <end position="201"/>
    </location>
    <ligand>
        <name>NAD(+)</name>
        <dbReference type="ChEBI" id="CHEBI:57540"/>
    </ligand>
</feature>
<dbReference type="InterPro" id="IPR036188">
    <property type="entry name" value="FAD/NAD-bd_sf"/>
</dbReference>
<feature type="binding site" evidence="14">
    <location>
        <begin position="157"/>
        <end position="159"/>
    </location>
    <ligand>
        <name>FAD</name>
        <dbReference type="ChEBI" id="CHEBI:57692"/>
    </ligand>
</feature>
<feature type="binding site" evidence="14">
    <location>
        <position position="123"/>
    </location>
    <ligand>
        <name>FAD</name>
        <dbReference type="ChEBI" id="CHEBI:57692"/>
    </ligand>
</feature>
<keyword evidence="11 16" id="KW-0676">Redox-active center</keyword>